<proteinExistence type="predicted"/>
<dbReference type="RefSeq" id="WP_093115589.1">
    <property type="nucleotide sequence ID" value="NZ_FNWJ01000001.1"/>
</dbReference>
<reference evidence="2" key="1">
    <citation type="submission" date="2016-10" db="EMBL/GenBank/DDBJ databases">
        <authorList>
            <person name="Varghese N."/>
            <person name="Submissions S."/>
        </authorList>
    </citation>
    <scope>NUCLEOTIDE SEQUENCE [LARGE SCALE GENOMIC DNA]</scope>
    <source>
        <strain evidence="2">ATCC 35263</strain>
    </source>
</reference>
<dbReference type="Proteomes" id="UP000222056">
    <property type="component" value="Unassembled WGS sequence"/>
</dbReference>
<keyword evidence="2" id="KW-1185">Reference proteome</keyword>
<gene>
    <name evidence="1" type="ORF">SAMN02745716_0307</name>
</gene>
<dbReference type="STRING" id="29539.SAMN02745716_0307"/>
<organism evidence="1 2">
    <name type="scientific">Thermoleophilum album</name>
    <dbReference type="NCBI Taxonomy" id="29539"/>
    <lineage>
        <taxon>Bacteria</taxon>
        <taxon>Bacillati</taxon>
        <taxon>Actinomycetota</taxon>
        <taxon>Thermoleophilia</taxon>
        <taxon>Thermoleophilales</taxon>
        <taxon>Thermoleophilaceae</taxon>
        <taxon>Thermoleophilum</taxon>
    </lineage>
</organism>
<dbReference type="EMBL" id="FNWJ01000001">
    <property type="protein sequence ID" value="SEH10454.1"/>
    <property type="molecule type" value="Genomic_DNA"/>
</dbReference>
<accession>A0A1H6FKY8</accession>
<sequence>MQRVELTEPASFVGAFAYEHTDIPPGQTLTEWRRQRAAAARAAKAARRAARRKQLRAMVASPGRALRRPVVGKRVGAAR</sequence>
<protein>
    <submittedName>
        <fullName evidence="1">Uncharacterized protein</fullName>
    </submittedName>
</protein>
<dbReference type="AlphaFoldDB" id="A0A1H6FKY8"/>
<evidence type="ECO:0000313" key="1">
    <source>
        <dbReference type="EMBL" id="SEH10454.1"/>
    </source>
</evidence>
<evidence type="ECO:0000313" key="2">
    <source>
        <dbReference type="Proteomes" id="UP000222056"/>
    </source>
</evidence>
<name>A0A1H6FKY8_THEAL</name>